<gene>
    <name evidence="1" type="ORF">Dda_6991</name>
</gene>
<reference evidence="1" key="1">
    <citation type="submission" date="2023-01" db="EMBL/GenBank/DDBJ databases">
        <title>The chitinases involved in constricting ring structure development in the nematode-trapping fungus Drechslerella dactyloides.</title>
        <authorList>
            <person name="Wang R."/>
            <person name="Zhang L."/>
            <person name="Tang P."/>
            <person name="Li S."/>
            <person name="Liang L."/>
        </authorList>
    </citation>
    <scope>NUCLEOTIDE SEQUENCE</scope>
    <source>
        <strain evidence="1">YMF1.00031</strain>
    </source>
</reference>
<accession>A0AAD6ISY4</accession>
<name>A0AAD6ISY4_DREDA</name>
<evidence type="ECO:0000313" key="1">
    <source>
        <dbReference type="EMBL" id="KAJ6258078.1"/>
    </source>
</evidence>
<dbReference type="EMBL" id="JAQGDS010000009">
    <property type="protein sequence ID" value="KAJ6258078.1"/>
    <property type="molecule type" value="Genomic_DNA"/>
</dbReference>
<protein>
    <submittedName>
        <fullName evidence="1">Uncharacterized protein</fullName>
    </submittedName>
</protein>
<sequence>MSNAPFQEEAATTIGFDDANCTIPINPIFPDSTFSSLNMKEQISEARYKILEQRIGILDQKATMVEYQEMCREIRLHGVESSIAGLQFTIEGINEALSSRKQEIVDALKPLEDVRACQDQRLLDLDRKVHRLETDVKIVLQKLGFHAKGLQRFYIKAPQLINATTDDLANPDSLDQIMRDAMEQSDPIVEPHHSIPIGDIVSNTRETTEPPAITMMIKWDQNEEFSLQYMDEHEITDIFTTNGKMPFVVVNEEIKFVPVKSIRNMFNSGHILYAEAFWYMFIVLFRARVHDLLDSLLYHKRRDKPELLSTTDDKTIVQHIKFEDAPNLQSLQILCLNVPNDLKKDFTPGIFDFEVAQPGLILVDDVTQNLKKLTASRDFTILCIRILIGDSIRVPGTMDRLFIRDTVTVEHVWYTQHDRNVKHLEQAHSYIWDPLDEYPRPYLIDRFEPLNATFVFD</sequence>
<organism evidence="1 2">
    <name type="scientific">Drechslerella dactyloides</name>
    <name type="common">Nematode-trapping fungus</name>
    <name type="synonym">Arthrobotrys dactyloides</name>
    <dbReference type="NCBI Taxonomy" id="74499"/>
    <lineage>
        <taxon>Eukaryota</taxon>
        <taxon>Fungi</taxon>
        <taxon>Dikarya</taxon>
        <taxon>Ascomycota</taxon>
        <taxon>Pezizomycotina</taxon>
        <taxon>Orbiliomycetes</taxon>
        <taxon>Orbiliales</taxon>
        <taxon>Orbiliaceae</taxon>
        <taxon>Drechslerella</taxon>
    </lineage>
</organism>
<proteinExistence type="predicted"/>
<keyword evidence="2" id="KW-1185">Reference proteome</keyword>
<dbReference type="Proteomes" id="UP001221413">
    <property type="component" value="Unassembled WGS sequence"/>
</dbReference>
<dbReference type="AlphaFoldDB" id="A0AAD6ISY4"/>
<evidence type="ECO:0000313" key="2">
    <source>
        <dbReference type="Proteomes" id="UP001221413"/>
    </source>
</evidence>
<comment type="caution">
    <text evidence="1">The sequence shown here is derived from an EMBL/GenBank/DDBJ whole genome shotgun (WGS) entry which is preliminary data.</text>
</comment>